<reference evidence="2" key="1">
    <citation type="submission" date="2021-07" db="EMBL/GenBank/DDBJ databases">
        <authorList>
            <person name="Catto M.A."/>
            <person name="Jacobson A."/>
            <person name="Kennedy G."/>
            <person name="Labadie P."/>
            <person name="Hunt B.G."/>
            <person name="Srinivasan R."/>
        </authorList>
    </citation>
    <scope>NUCLEOTIDE SEQUENCE</scope>
    <source>
        <strain evidence="2">PL_HMW_Pooled</strain>
        <tissue evidence="2">Head</tissue>
    </source>
</reference>
<gene>
    <name evidence="2" type="ORF">KUF71_001173</name>
</gene>
<organism evidence="2 3">
    <name type="scientific">Frankliniella fusca</name>
    <dbReference type="NCBI Taxonomy" id="407009"/>
    <lineage>
        <taxon>Eukaryota</taxon>
        <taxon>Metazoa</taxon>
        <taxon>Ecdysozoa</taxon>
        <taxon>Arthropoda</taxon>
        <taxon>Hexapoda</taxon>
        <taxon>Insecta</taxon>
        <taxon>Pterygota</taxon>
        <taxon>Neoptera</taxon>
        <taxon>Paraneoptera</taxon>
        <taxon>Thysanoptera</taxon>
        <taxon>Terebrantia</taxon>
        <taxon>Thripoidea</taxon>
        <taxon>Thripidae</taxon>
        <taxon>Frankliniella</taxon>
    </lineage>
</organism>
<evidence type="ECO:0000256" key="1">
    <source>
        <dbReference type="SAM" id="MobiDB-lite"/>
    </source>
</evidence>
<feature type="region of interest" description="Disordered" evidence="1">
    <location>
        <begin position="72"/>
        <end position="91"/>
    </location>
</feature>
<sequence length="204" mass="22906">DNSPYGVCFGARSAMELLEQRGGQLFRGRRPWRTSGGMNRGRGYARGFNNRGRWNGVRGACGGRFRGFVRGRGNGRGNSSRSHQFIEGSHDGGFNELTEQCNDDEKMEILTSGSKAVQGKCPVIGNVSFVGDSFALRMCQANIGNVTDKRKSKFMCERGLTMNEMKSRLEKCDANDFKTKNIVMFMGMNDLRKHFWLVQVVTFF</sequence>
<comment type="caution">
    <text evidence="2">The sequence shown here is derived from an EMBL/GenBank/DDBJ whole genome shotgun (WGS) entry which is preliminary data.</text>
</comment>
<dbReference type="Proteomes" id="UP001219518">
    <property type="component" value="Unassembled WGS sequence"/>
</dbReference>
<keyword evidence="3" id="KW-1185">Reference proteome</keyword>
<evidence type="ECO:0000313" key="3">
    <source>
        <dbReference type="Proteomes" id="UP001219518"/>
    </source>
</evidence>
<accession>A0AAE1LIB5</accession>
<dbReference type="EMBL" id="JAHWGI010001018">
    <property type="protein sequence ID" value="KAK3920703.1"/>
    <property type="molecule type" value="Genomic_DNA"/>
</dbReference>
<evidence type="ECO:0000313" key="2">
    <source>
        <dbReference type="EMBL" id="KAK3920703.1"/>
    </source>
</evidence>
<dbReference type="AlphaFoldDB" id="A0AAE1LIB5"/>
<dbReference type="InterPro" id="IPR036514">
    <property type="entry name" value="SGNH_hydro_sf"/>
</dbReference>
<feature type="non-terminal residue" evidence="2">
    <location>
        <position position="1"/>
    </location>
</feature>
<proteinExistence type="predicted"/>
<name>A0AAE1LIB5_9NEOP</name>
<reference evidence="2" key="2">
    <citation type="journal article" date="2023" name="BMC Genomics">
        <title>Pest status, molecular evolution, and epigenetic factors derived from the genome assembly of Frankliniella fusca, a thysanopteran phytovirus vector.</title>
        <authorList>
            <person name="Catto M.A."/>
            <person name="Labadie P.E."/>
            <person name="Jacobson A.L."/>
            <person name="Kennedy G.G."/>
            <person name="Srinivasan R."/>
            <person name="Hunt B.G."/>
        </authorList>
    </citation>
    <scope>NUCLEOTIDE SEQUENCE</scope>
    <source>
        <strain evidence="2">PL_HMW_Pooled</strain>
    </source>
</reference>
<dbReference type="Gene3D" id="3.40.50.1110">
    <property type="entry name" value="SGNH hydrolase"/>
    <property type="match status" value="1"/>
</dbReference>
<protein>
    <submittedName>
        <fullName evidence="2">Chorion class CA protein ERA.5</fullName>
    </submittedName>
</protein>